<organism evidence="9 10">
    <name type="scientific">Corynebacterium lactis RW2-5</name>
    <dbReference type="NCBI Taxonomy" id="1408189"/>
    <lineage>
        <taxon>Bacteria</taxon>
        <taxon>Bacillati</taxon>
        <taxon>Actinomycetota</taxon>
        <taxon>Actinomycetes</taxon>
        <taxon>Mycobacteriales</taxon>
        <taxon>Corynebacteriaceae</taxon>
        <taxon>Corynebacterium</taxon>
    </lineage>
</organism>
<name>A0A0K2GYC4_9CORY</name>
<keyword evidence="2 6" id="KW-0479">Metal-binding</keyword>
<feature type="site" description="Important for catalytic activity" evidence="7">
    <location>
        <position position="280"/>
    </location>
</feature>
<keyword evidence="3" id="KW-0378">Hydrolase</keyword>
<dbReference type="SUPFAM" id="SSF56219">
    <property type="entry name" value="DNase I-like"/>
    <property type="match status" value="1"/>
</dbReference>
<dbReference type="InterPro" id="IPR036691">
    <property type="entry name" value="Endo/exonu/phosph_ase_sf"/>
</dbReference>
<feature type="binding site" evidence="6">
    <location>
        <position position="172"/>
    </location>
    <ligand>
        <name>Mg(2+)</name>
        <dbReference type="ChEBI" id="CHEBI:18420"/>
        <label>1</label>
    </ligand>
</feature>
<dbReference type="Pfam" id="PF03372">
    <property type="entry name" value="Exo_endo_phos"/>
    <property type="match status" value="1"/>
</dbReference>
<dbReference type="NCBIfam" id="TIGR00633">
    <property type="entry name" value="xth"/>
    <property type="match status" value="1"/>
</dbReference>
<feature type="active site" description="Proton donor/acceptor" evidence="5">
    <location>
        <position position="170"/>
    </location>
</feature>
<evidence type="ECO:0000256" key="1">
    <source>
        <dbReference type="ARBA" id="ARBA00007092"/>
    </source>
</evidence>
<comment type="similarity">
    <text evidence="1">Belongs to the DNA repair enzymes AP/ExoA family.</text>
</comment>
<dbReference type="InterPro" id="IPR037493">
    <property type="entry name" value="ExoIII-like"/>
</dbReference>
<dbReference type="OrthoDB" id="9803914at2"/>
<dbReference type="PANTHER" id="PTHR43250:SF2">
    <property type="entry name" value="EXODEOXYRIBONUCLEASE III"/>
    <property type="match status" value="1"/>
</dbReference>
<evidence type="ECO:0000313" key="10">
    <source>
        <dbReference type="Proteomes" id="UP000058446"/>
    </source>
</evidence>
<dbReference type="InterPro" id="IPR004808">
    <property type="entry name" value="AP_endonuc_1"/>
</dbReference>
<sequence length="318" mass="34675">MSLTIATINVNGIRAAVKQRSETNLGLIDWLSHTSADIVLLQEVRATDSQAAAALAPALDAGWHWLGAENLTAKGRAGVGILSLFPLSDVSVGIGAEEFAESGRFISATAPAAATGLDTDVQVASLYLPSGSALSEKQDEKYRFLDAFSDYLAGVGKRGRQGHSAVIGGDWNICHREQDLKNWKTNKKKSGFLPQERAWMDSVFGCWPDEAPQDSQVLATAKEMEAGAFSDGSRWDAPAISADPDWFDVTRRLRPDEAGPWSWWTYRGQAFDTDAGWRIDYQAVTAPMLARAVSSVVDKPAAYDLRWTDHAPVIVEYR</sequence>
<feature type="binding site" evidence="6">
    <location>
        <position position="310"/>
    </location>
    <ligand>
        <name>Mg(2+)</name>
        <dbReference type="ChEBI" id="CHEBI:18420"/>
        <label>1</label>
    </ligand>
</feature>
<keyword evidence="10" id="KW-1185">Reference proteome</keyword>
<feature type="binding site" evidence="6">
    <location>
        <position position="170"/>
    </location>
    <ligand>
        <name>Mg(2+)</name>
        <dbReference type="ChEBI" id="CHEBI:18420"/>
        <label>1</label>
    </ligand>
</feature>
<dbReference type="PROSITE" id="PS51435">
    <property type="entry name" value="AP_NUCLEASE_F1_4"/>
    <property type="match status" value="1"/>
</dbReference>
<evidence type="ECO:0000256" key="4">
    <source>
        <dbReference type="ARBA" id="ARBA00022842"/>
    </source>
</evidence>
<dbReference type="Proteomes" id="UP000058446">
    <property type="component" value="Chromosome"/>
</dbReference>
<dbReference type="STRING" id="1408189.CLAC_02465"/>
<evidence type="ECO:0000256" key="5">
    <source>
        <dbReference type="PIRSR" id="PIRSR604808-1"/>
    </source>
</evidence>
<evidence type="ECO:0000313" key="9">
    <source>
        <dbReference type="EMBL" id="ALA66780.1"/>
    </source>
</evidence>
<dbReference type="InterPro" id="IPR005135">
    <property type="entry name" value="Endo/exonuclease/phosphatase"/>
</dbReference>
<accession>A0A0K2GYC4</accession>
<dbReference type="PANTHER" id="PTHR43250">
    <property type="entry name" value="EXODEOXYRIBONUCLEASE III"/>
    <property type="match status" value="1"/>
</dbReference>
<dbReference type="PATRIC" id="fig|1408189.4.peg.489"/>
<comment type="cofactor">
    <cofactor evidence="6">
        <name>Mg(2+)</name>
        <dbReference type="ChEBI" id="CHEBI:18420"/>
    </cofactor>
    <cofactor evidence="6">
        <name>Mn(2+)</name>
        <dbReference type="ChEBI" id="CHEBI:29035"/>
    </cofactor>
    <text evidence="6">Probably binds two magnesium or manganese ions per subunit.</text>
</comment>
<dbReference type="EMBL" id="CP006841">
    <property type="protein sequence ID" value="ALA66780.1"/>
    <property type="molecule type" value="Genomic_DNA"/>
</dbReference>
<dbReference type="GO" id="GO:0006281">
    <property type="term" value="P:DNA repair"/>
    <property type="evidence" value="ECO:0007669"/>
    <property type="project" value="InterPro"/>
</dbReference>
<protein>
    <submittedName>
        <fullName evidence="9">Exodeoxyribonuclease III</fullName>
    </submittedName>
</protein>
<dbReference type="RefSeq" id="WP_053411540.1">
    <property type="nucleotide sequence ID" value="NZ_CP006841.1"/>
</dbReference>
<proteinExistence type="inferred from homology"/>
<keyword evidence="4 6" id="KW-0460">Magnesium</keyword>
<dbReference type="Gene3D" id="3.60.10.10">
    <property type="entry name" value="Endonuclease/exonuclease/phosphatase"/>
    <property type="match status" value="1"/>
</dbReference>
<reference evidence="9 10" key="1">
    <citation type="submission" date="2013-10" db="EMBL/GenBank/DDBJ databases">
        <title>Complete genome sequence of Corynebacterium lactis DSM 45799(T), isolated from raw cow milk.</title>
        <authorList>
            <person name="Ruckert C."/>
            <person name="Albersmeier A."/>
            <person name="Lipski A."/>
            <person name="Kalinowski J."/>
        </authorList>
    </citation>
    <scope>NUCLEOTIDE SEQUENCE [LARGE SCALE GENOMIC DNA]</scope>
    <source>
        <strain evidence="9 10">RW2-5</strain>
    </source>
</reference>
<dbReference type="AlphaFoldDB" id="A0A0K2GYC4"/>
<feature type="binding site" evidence="6">
    <location>
        <position position="9"/>
    </location>
    <ligand>
        <name>Mg(2+)</name>
        <dbReference type="ChEBI" id="CHEBI:18420"/>
        <label>1</label>
    </ligand>
</feature>
<feature type="binding site" evidence="6">
    <location>
        <position position="309"/>
    </location>
    <ligand>
        <name>Mg(2+)</name>
        <dbReference type="ChEBI" id="CHEBI:18420"/>
        <label>2</label>
    </ligand>
</feature>
<gene>
    <name evidence="9" type="ORF">CLAC_02465</name>
</gene>
<dbReference type="KEGG" id="clw:CLAC_02465"/>
<feature type="domain" description="Endonuclease/exonuclease/phosphatase" evidence="8">
    <location>
        <begin position="6"/>
        <end position="310"/>
    </location>
</feature>
<evidence type="ECO:0000259" key="8">
    <source>
        <dbReference type="Pfam" id="PF03372"/>
    </source>
</evidence>
<dbReference type="GO" id="GO:0046872">
    <property type="term" value="F:metal ion binding"/>
    <property type="evidence" value="ECO:0007669"/>
    <property type="project" value="UniProtKB-KW"/>
</dbReference>
<keyword evidence="6" id="KW-0464">Manganese</keyword>
<dbReference type="GO" id="GO:0008311">
    <property type="term" value="F:double-stranded DNA 3'-5' DNA exonuclease activity"/>
    <property type="evidence" value="ECO:0007669"/>
    <property type="project" value="InterPro"/>
</dbReference>
<feature type="binding site" evidence="6">
    <location>
        <position position="43"/>
    </location>
    <ligand>
        <name>Mg(2+)</name>
        <dbReference type="ChEBI" id="CHEBI:18420"/>
        <label>1</label>
    </ligand>
</feature>
<evidence type="ECO:0000256" key="6">
    <source>
        <dbReference type="PIRSR" id="PIRSR604808-2"/>
    </source>
</evidence>
<evidence type="ECO:0000256" key="3">
    <source>
        <dbReference type="ARBA" id="ARBA00022801"/>
    </source>
</evidence>
<feature type="site" description="Interaction with DNA substrate" evidence="7">
    <location>
        <position position="310"/>
    </location>
</feature>
<evidence type="ECO:0000256" key="2">
    <source>
        <dbReference type="ARBA" id="ARBA00022723"/>
    </source>
</evidence>
<evidence type="ECO:0000256" key="7">
    <source>
        <dbReference type="PIRSR" id="PIRSR604808-3"/>
    </source>
</evidence>
<feature type="active site" description="Proton acceptor" evidence="5">
    <location>
        <position position="310"/>
    </location>
</feature>
<feature type="active site" evidence="5">
    <location>
        <position position="127"/>
    </location>
</feature>
<feature type="site" description="Transition state stabilizer" evidence="7">
    <location>
        <position position="172"/>
    </location>
</feature>